<sequence length="191" mass="20329">MKRVLLVIAMLVVCGGIGMGVRVWTAGEPELEVVTVDPPAELVPLAETLTVDTTGMGTCPGFTVQAPRPPMSPPTTASDGTTSLATVILDDSSSAFLVVCLGQTADLGTPRELVAAIEPHDGVEVVGTSVEMRAGFAEVVRRDVKIGGTELSDRYFEHDGWLYVVGFLRKPQETTALEATIETILLSWTWS</sequence>
<proteinExistence type="predicted"/>
<dbReference type="Proteomes" id="UP000199039">
    <property type="component" value="Unassembled WGS sequence"/>
</dbReference>
<dbReference type="AlphaFoldDB" id="A0A1G6KJE8"/>
<dbReference type="EMBL" id="FMYH01000002">
    <property type="protein sequence ID" value="SDC30675.1"/>
    <property type="molecule type" value="Genomic_DNA"/>
</dbReference>
<dbReference type="STRING" id="1814289.SAMN05216410_1604"/>
<accession>A0A1G6KJE8</accession>
<reference evidence="1 2" key="1">
    <citation type="submission" date="2016-09" db="EMBL/GenBank/DDBJ databases">
        <authorList>
            <person name="Capua I."/>
            <person name="De Benedictis P."/>
            <person name="Joannis T."/>
            <person name="Lombin L.H."/>
            <person name="Cattoli G."/>
        </authorList>
    </citation>
    <scope>NUCLEOTIDE SEQUENCE [LARGE SCALE GENOMIC DNA]</scope>
    <source>
        <strain evidence="1 2">ISLP-3</strain>
    </source>
</reference>
<evidence type="ECO:0000313" key="1">
    <source>
        <dbReference type="EMBL" id="SDC30675.1"/>
    </source>
</evidence>
<protein>
    <submittedName>
        <fullName evidence="1">Uncharacterized protein</fullName>
    </submittedName>
</protein>
<name>A0A1G6KJE8_9MICO</name>
<dbReference type="RefSeq" id="WP_093182205.1">
    <property type="nucleotide sequence ID" value="NZ_FMYH01000002.1"/>
</dbReference>
<gene>
    <name evidence="1" type="ORF">SAMN05216410_1604</name>
</gene>
<keyword evidence="2" id="KW-1185">Reference proteome</keyword>
<evidence type="ECO:0000313" key="2">
    <source>
        <dbReference type="Proteomes" id="UP000199039"/>
    </source>
</evidence>
<organism evidence="1 2">
    <name type="scientific">Sanguibacter gelidistatuariae</name>
    <dbReference type="NCBI Taxonomy" id="1814289"/>
    <lineage>
        <taxon>Bacteria</taxon>
        <taxon>Bacillati</taxon>
        <taxon>Actinomycetota</taxon>
        <taxon>Actinomycetes</taxon>
        <taxon>Micrococcales</taxon>
        <taxon>Sanguibacteraceae</taxon>
        <taxon>Sanguibacter</taxon>
    </lineage>
</organism>
<dbReference type="OrthoDB" id="5144327at2"/>